<evidence type="ECO:0000256" key="1">
    <source>
        <dbReference type="ARBA" id="ARBA00023125"/>
    </source>
</evidence>
<keyword evidence="1 2" id="KW-0238">DNA-binding</keyword>
<proteinExistence type="predicted"/>
<evidence type="ECO:0000256" key="2">
    <source>
        <dbReference type="PROSITE-ProRule" id="PRU01091"/>
    </source>
</evidence>
<name>A0AAT9HFM8_9ACTN</name>
<organism evidence="4">
    <name type="scientific">Streptomyces haneummycinicus</name>
    <dbReference type="NCBI Taxonomy" id="3074435"/>
    <lineage>
        <taxon>Bacteria</taxon>
        <taxon>Bacillati</taxon>
        <taxon>Actinomycetota</taxon>
        <taxon>Actinomycetes</taxon>
        <taxon>Kitasatosporales</taxon>
        <taxon>Streptomycetaceae</taxon>
        <taxon>Streptomyces</taxon>
    </lineage>
</organism>
<dbReference type="InterPro" id="IPR051677">
    <property type="entry name" value="AfsR-DnrI-RedD_regulator"/>
</dbReference>
<protein>
    <recommendedName>
        <fullName evidence="3">OmpR/PhoB-type domain-containing protein</fullName>
    </recommendedName>
</protein>
<reference evidence="4" key="1">
    <citation type="submission" date="2024-06" db="EMBL/GenBank/DDBJ databases">
        <authorList>
            <consortium name="consrtm"/>
            <person name="Uemura M."/>
            <person name="Terahara T."/>
        </authorList>
    </citation>
    <scope>NUCLEOTIDE SEQUENCE</scope>
    <source>
        <strain evidence="4">KM77-8</strain>
    </source>
</reference>
<dbReference type="InterPro" id="IPR036388">
    <property type="entry name" value="WH-like_DNA-bd_sf"/>
</dbReference>
<accession>A0AAT9HFM8</accession>
<evidence type="ECO:0000313" key="4">
    <source>
        <dbReference type="EMBL" id="BFO16224.1"/>
    </source>
</evidence>
<dbReference type="AlphaFoldDB" id="A0AAT9HFM8"/>
<dbReference type="PANTHER" id="PTHR35807">
    <property type="entry name" value="TRANSCRIPTIONAL REGULATOR REDD-RELATED"/>
    <property type="match status" value="1"/>
</dbReference>
<dbReference type="GO" id="GO:0000160">
    <property type="term" value="P:phosphorelay signal transduction system"/>
    <property type="evidence" value="ECO:0007669"/>
    <property type="project" value="InterPro"/>
</dbReference>
<dbReference type="InterPro" id="IPR016032">
    <property type="entry name" value="Sig_transdc_resp-reg_C-effctor"/>
</dbReference>
<dbReference type="InterPro" id="IPR001867">
    <property type="entry name" value="OmpR/PhoB-type_DNA-bd"/>
</dbReference>
<reference evidence="4" key="2">
    <citation type="submission" date="2024-07" db="EMBL/GenBank/DDBJ databases">
        <title>Streptomyces haneummycinica sp. nov., a new antibiotic-producing actinobacterium isolated from marine sediment.</title>
        <authorList>
            <person name="Uemura M."/>
            <person name="Hamada M."/>
            <person name="Hirano S."/>
            <person name="Kobayashi K."/>
            <person name="Ohshiro T."/>
            <person name="Kobayashi T."/>
            <person name="Terahara T."/>
        </authorList>
    </citation>
    <scope>NUCLEOTIDE SEQUENCE</scope>
    <source>
        <strain evidence="4">KM77-8</strain>
    </source>
</reference>
<dbReference type="GO" id="GO:0003677">
    <property type="term" value="F:DNA binding"/>
    <property type="evidence" value="ECO:0007669"/>
    <property type="project" value="UniProtKB-UniRule"/>
</dbReference>
<sequence length="60" mass="6800">MRFRVLGVPEVHDDAGDRRVPLTSPKQRQLLGALLVRPGEPVAMERLIEELWSGARPARR</sequence>
<evidence type="ECO:0000259" key="3">
    <source>
        <dbReference type="PROSITE" id="PS51755"/>
    </source>
</evidence>
<feature type="domain" description="OmpR/PhoB-type" evidence="3">
    <location>
        <begin position="1"/>
        <end position="60"/>
    </location>
</feature>
<dbReference type="PANTHER" id="PTHR35807:SF1">
    <property type="entry name" value="TRANSCRIPTIONAL REGULATOR REDD"/>
    <property type="match status" value="1"/>
</dbReference>
<dbReference type="SUPFAM" id="SSF46894">
    <property type="entry name" value="C-terminal effector domain of the bipartite response regulators"/>
    <property type="match status" value="1"/>
</dbReference>
<dbReference type="Gene3D" id="1.10.10.10">
    <property type="entry name" value="Winged helix-like DNA-binding domain superfamily/Winged helix DNA-binding domain"/>
    <property type="match status" value="1"/>
</dbReference>
<dbReference type="GO" id="GO:0006355">
    <property type="term" value="P:regulation of DNA-templated transcription"/>
    <property type="evidence" value="ECO:0007669"/>
    <property type="project" value="InterPro"/>
</dbReference>
<gene>
    <name evidence="4" type="ORF">SHKM778_26120</name>
</gene>
<dbReference type="EMBL" id="AP035768">
    <property type="protein sequence ID" value="BFO16224.1"/>
    <property type="molecule type" value="Genomic_DNA"/>
</dbReference>
<dbReference type="PROSITE" id="PS51755">
    <property type="entry name" value="OMPR_PHOB"/>
    <property type="match status" value="1"/>
</dbReference>
<feature type="DNA-binding region" description="OmpR/PhoB-type" evidence="2">
    <location>
        <begin position="1"/>
        <end position="60"/>
    </location>
</feature>